<dbReference type="InterPro" id="IPR027897">
    <property type="entry name" value="DUF4559"/>
</dbReference>
<dbReference type="EMBL" id="EAAA01002448">
    <property type="status" value="NOT_ANNOTATED_CDS"/>
    <property type="molecule type" value="Genomic_DNA"/>
</dbReference>
<evidence type="ECO:0000256" key="1">
    <source>
        <dbReference type="SAM" id="MobiDB-lite"/>
    </source>
</evidence>
<dbReference type="AlphaFoldDB" id="H2XQ55"/>
<dbReference type="GeneTree" id="ENSGT00660000097133"/>
<dbReference type="Ensembl" id="ENSCINT00000031158.1">
    <property type="protein sequence ID" value="ENSCINP00000031789.1"/>
    <property type="gene ID" value="ENSCING00000023378.1"/>
</dbReference>
<keyword evidence="3" id="KW-1185">Reference proteome</keyword>
<dbReference type="HOGENOM" id="CLU_571817_0_0_1"/>
<evidence type="ECO:0000313" key="3">
    <source>
        <dbReference type="Proteomes" id="UP000008144"/>
    </source>
</evidence>
<name>H2XQ55_CIOIN</name>
<organism evidence="2 3">
    <name type="scientific">Ciona intestinalis</name>
    <name type="common">Transparent sea squirt</name>
    <name type="synonym">Ascidia intestinalis</name>
    <dbReference type="NCBI Taxonomy" id="7719"/>
    <lineage>
        <taxon>Eukaryota</taxon>
        <taxon>Metazoa</taxon>
        <taxon>Chordata</taxon>
        <taxon>Tunicata</taxon>
        <taxon>Ascidiacea</taxon>
        <taxon>Phlebobranchia</taxon>
        <taxon>Cionidae</taxon>
        <taxon>Ciona</taxon>
    </lineage>
</organism>
<protein>
    <submittedName>
        <fullName evidence="2">Uncharacterized protein</fullName>
    </submittedName>
</protein>
<dbReference type="InParanoid" id="H2XQ55"/>
<reference evidence="2" key="4">
    <citation type="submission" date="2025-09" db="UniProtKB">
        <authorList>
            <consortium name="Ensembl"/>
        </authorList>
    </citation>
    <scope>IDENTIFICATION</scope>
</reference>
<sequence length="478" mass="55071">MYIKYLNRLKQGCRRKYLPGIGVKSFSHQDVSSFDKINQNSQNSCCTFVQKNQDNSPESTDVRFLTKQFQNWLQVVLALRFASEYVAPVINQAVKEMHHQLLFKYGSKCIPYQQLKLLRTSGKVPPSLNNWIKDVKSNHRSSISTGSLVRFTDVTKWPTEDGSWEIARVFMSQGYRSGTGNTSSSFDTSALFSYMFRCRNFERYLQDINVAKNILEVRNNAMHSPRLEFTDQQMKEYFGIISCLFDDERLILETQQFEQSTKALQEFKEMRDRLAKTDYTKTTIKFIGEENAMLSRCVSANQSQLISLRNLYDNITRDFVNVSKQALTLNKACDQFQQKIENQLDHLDSKVTSLHKQVDEFEECMNRSEKKPPSTSCKGTWQRILRKLTRKKSADKPTPSSRCQTKCQSENVLMGTGTKRKKDENYNVKMKKRKNDLDPVQANLVETMLASLKDSDVKKKNGGGGGGSNTKYQNILQT</sequence>
<dbReference type="Pfam" id="PF15112">
    <property type="entry name" value="DUF4559"/>
    <property type="match status" value="1"/>
</dbReference>
<reference evidence="2" key="2">
    <citation type="journal article" date="2008" name="Genome Biol.">
        <title>Improved genome assembly and evidence-based global gene model set for the chordate Ciona intestinalis: new insight into intron and operon populations.</title>
        <authorList>
            <person name="Satou Y."/>
            <person name="Mineta K."/>
            <person name="Ogasawara M."/>
            <person name="Sasakura Y."/>
            <person name="Shoguchi E."/>
            <person name="Ueno K."/>
            <person name="Yamada L."/>
            <person name="Matsumoto J."/>
            <person name="Wasserscheid J."/>
            <person name="Dewar K."/>
            <person name="Wiley G.B."/>
            <person name="Macmil S.L."/>
            <person name="Roe B.A."/>
            <person name="Zeller R.W."/>
            <person name="Hastings K.E."/>
            <person name="Lemaire P."/>
            <person name="Lindquist E."/>
            <person name="Endo T."/>
            <person name="Hotta K."/>
            <person name="Inaba K."/>
        </authorList>
    </citation>
    <scope>NUCLEOTIDE SEQUENCE [LARGE SCALE GENOMIC DNA]</scope>
    <source>
        <strain evidence="2">wild type</strain>
    </source>
</reference>
<dbReference type="PANTHER" id="PTHR35083">
    <property type="entry name" value="RGD1565685 PROTEIN"/>
    <property type="match status" value="1"/>
</dbReference>
<dbReference type="Proteomes" id="UP000008144">
    <property type="component" value="Chromosome 7"/>
</dbReference>
<evidence type="ECO:0000313" key="2">
    <source>
        <dbReference type="Ensembl" id="ENSCINP00000031789.1"/>
    </source>
</evidence>
<reference evidence="3" key="1">
    <citation type="journal article" date="2002" name="Science">
        <title>The draft genome of Ciona intestinalis: insights into chordate and vertebrate origins.</title>
        <authorList>
            <person name="Dehal P."/>
            <person name="Satou Y."/>
            <person name="Campbell R.K."/>
            <person name="Chapman J."/>
            <person name="Degnan B."/>
            <person name="De Tomaso A."/>
            <person name="Davidson B."/>
            <person name="Di Gregorio A."/>
            <person name="Gelpke M."/>
            <person name="Goodstein D.M."/>
            <person name="Harafuji N."/>
            <person name="Hastings K.E."/>
            <person name="Ho I."/>
            <person name="Hotta K."/>
            <person name="Huang W."/>
            <person name="Kawashima T."/>
            <person name="Lemaire P."/>
            <person name="Martinez D."/>
            <person name="Meinertzhagen I.A."/>
            <person name="Necula S."/>
            <person name="Nonaka M."/>
            <person name="Putnam N."/>
            <person name="Rash S."/>
            <person name="Saiga H."/>
            <person name="Satake M."/>
            <person name="Terry A."/>
            <person name="Yamada L."/>
            <person name="Wang H.G."/>
            <person name="Awazu S."/>
            <person name="Azumi K."/>
            <person name="Boore J."/>
            <person name="Branno M."/>
            <person name="Chin-Bow S."/>
            <person name="DeSantis R."/>
            <person name="Doyle S."/>
            <person name="Francino P."/>
            <person name="Keys D.N."/>
            <person name="Haga S."/>
            <person name="Hayashi H."/>
            <person name="Hino K."/>
            <person name="Imai K.S."/>
            <person name="Inaba K."/>
            <person name="Kano S."/>
            <person name="Kobayashi K."/>
            <person name="Kobayashi M."/>
            <person name="Lee B.I."/>
            <person name="Makabe K.W."/>
            <person name="Manohar C."/>
            <person name="Matassi G."/>
            <person name="Medina M."/>
            <person name="Mochizuki Y."/>
            <person name="Mount S."/>
            <person name="Morishita T."/>
            <person name="Miura S."/>
            <person name="Nakayama A."/>
            <person name="Nishizaka S."/>
            <person name="Nomoto H."/>
            <person name="Ohta F."/>
            <person name="Oishi K."/>
            <person name="Rigoutsos I."/>
            <person name="Sano M."/>
            <person name="Sasaki A."/>
            <person name="Sasakura Y."/>
            <person name="Shoguchi E."/>
            <person name="Shin-i T."/>
            <person name="Spagnuolo A."/>
            <person name="Stainier D."/>
            <person name="Suzuki M.M."/>
            <person name="Tassy O."/>
            <person name="Takatori N."/>
            <person name="Tokuoka M."/>
            <person name="Yagi K."/>
            <person name="Yoshizaki F."/>
            <person name="Wada S."/>
            <person name="Zhang C."/>
            <person name="Hyatt P.D."/>
            <person name="Larimer F."/>
            <person name="Detter C."/>
            <person name="Doggett N."/>
            <person name="Glavina T."/>
            <person name="Hawkins T."/>
            <person name="Richardson P."/>
            <person name="Lucas S."/>
            <person name="Kohara Y."/>
            <person name="Levine M."/>
            <person name="Satoh N."/>
            <person name="Rokhsar D.S."/>
        </authorList>
    </citation>
    <scope>NUCLEOTIDE SEQUENCE [LARGE SCALE GENOMIC DNA]</scope>
</reference>
<feature type="compositionally biased region" description="Polar residues" evidence="1">
    <location>
        <begin position="469"/>
        <end position="478"/>
    </location>
</feature>
<proteinExistence type="predicted"/>
<dbReference type="STRING" id="7719.ENSCINP00000031789"/>
<feature type="region of interest" description="Disordered" evidence="1">
    <location>
        <begin position="453"/>
        <end position="478"/>
    </location>
</feature>
<reference evidence="2" key="3">
    <citation type="submission" date="2025-08" db="UniProtKB">
        <authorList>
            <consortium name="Ensembl"/>
        </authorList>
    </citation>
    <scope>IDENTIFICATION</scope>
</reference>
<accession>H2XQ55</accession>
<dbReference type="PANTHER" id="PTHR35083:SF1">
    <property type="entry name" value="RGD1565685 PROTEIN"/>
    <property type="match status" value="1"/>
</dbReference>